<dbReference type="KEGG" id="beq:BEWA_037410"/>
<protein>
    <submittedName>
        <fullName evidence="1">Uncharacterized protein</fullName>
    </submittedName>
</protein>
<sequence length="100" mass="11066">MSTIVPKVGVVVFGLLTVSQKTPVKVSRAKSANASVSLFVSELKEILNNQTACVPNKEMLDLAKEVIEVNNLPIQPDELLNRANYYGYILKQGTFWKTNV</sequence>
<dbReference type="RefSeq" id="XP_004833157.1">
    <property type="nucleotide sequence ID" value="XM_004833100.1"/>
</dbReference>
<dbReference type="AlphaFoldDB" id="L1LEM5"/>
<proteinExistence type="predicted"/>
<evidence type="ECO:0000313" key="2">
    <source>
        <dbReference type="Proteomes" id="UP000031512"/>
    </source>
</evidence>
<keyword evidence="2" id="KW-1185">Reference proteome</keyword>
<dbReference type="Proteomes" id="UP000031512">
    <property type="component" value="Unassembled WGS sequence"/>
</dbReference>
<reference evidence="1 2" key="1">
    <citation type="journal article" date="2012" name="BMC Genomics">
        <title>Comparative genomic analysis and phylogenetic position of Theileria equi.</title>
        <authorList>
            <person name="Kappmeyer L.S."/>
            <person name="Thiagarajan M."/>
            <person name="Herndon D.R."/>
            <person name="Ramsay J.D."/>
            <person name="Caler E."/>
            <person name="Djikeng A."/>
            <person name="Gillespie J.J."/>
            <person name="Lau A.O."/>
            <person name="Roalson E.H."/>
            <person name="Silva J.C."/>
            <person name="Silva M.G."/>
            <person name="Suarez C.E."/>
            <person name="Ueti M.W."/>
            <person name="Nene V.M."/>
            <person name="Mealey R.H."/>
            <person name="Knowles D.P."/>
            <person name="Brayton K.A."/>
        </authorList>
    </citation>
    <scope>NUCLEOTIDE SEQUENCE [LARGE SCALE GENOMIC DNA]</scope>
    <source>
        <strain evidence="1 2">WA</strain>
    </source>
</reference>
<organism evidence="1 2">
    <name type="scientific">Theileria equi strain WA</name>
    <dbReference type="NCBI Taxonomy" id="1537102"/>
    <lineage>
        <taxon>Eukaryota</taxon>
        <taxon>Sar</taxon>
        <taxon>Alveolata</taxon>
        <taxon>Apicomplexa</taxon>
        <taxon>Aconoidasida</taxon>
        <taxon>Piroplasmida</taxon>
        <taxon>Theileriidae</taxon>
        <taxon>Theileria</taxon>
    </lineage>
</organism>
<accession>L1LEM5</accession>
<dbReference type="GeneID" id="15806628"/>
<dbReference type="VEuPathDB" id="PiroplasmaDB:BEWA_037410"/>
<evidence type="ECO:0000313" key="1">
    <source>
        <dbReference type="EMBL" id="EKX73705.1"/>
    </source>
</evidence>
<name>L1LEM5_THEEQ</name>
<comment type="caution">
    <text evidence="1">The sequence shown here is derived from an EMBL/GenBank/DDBJ whole genome shotgun (WGS) entry which is preliminary data.</text>
</comment>
<gene>
    <name evidence="1" type="ORF">BEWA_037410</name>
</gene>
<dbReference type="EMBL" id="ACOU01000002">
    <property type="protein sequence ID" value="EKX73705.1"/>
    <property type="molecule type" value="Genomic_DNA"/>
</dbReference>